<comment type="caution">
    <text evidence="6">The sequence shown here is derived from an EMBL/GenBank/DDBJ whole genome shotgun (WGS) entry which is preliminary data.</text>
</comment>
<dbReference type="PANTHER" id="PTHR43248">
    <property type="entry name" value="2-SUCCINYL-6-HYDROXY-2,4-CYCLOHEXADIENE-1-CARBOXYLATE SYNTHASE"/>
    <property type="match status" value="1"/>
</dbReference>
<organism evidence="6 7">
    <name type="scientific">Streptomyces prasinosporus</name>
    <dbReference type="NCBI Taxonomy" id="68256"/>
    <lineage>
        <taxon>Bacteria</taxon>
        <taxon>Bacillati</taxon>
        <taxon>Actinomycetota</taxon>
        <taxon>Actinomycetes</taxon>
        <taxon>Kitasatosporales</taxon>
        <taxon>Streptomycetaceae</taxon>
        <taxon>Streptomyces</taxon>
        <taxon>Streptomyces albogriseolus group</taxon>
    </lineage>
</organism>
<evidence type="ECO:0000259" key="5">
    <source>
        <dbReference type="Pfam" id="PF00561"/>
    </source>
</evidence>
<proteinExistence type="inferred from homology"/>
<feature type="signal peptide" evidence="4">
    <location>
        <begin position="1"/>
        <end position="21"/>
    </location>
</feature>
<evidence type="ECO:0000256" key="1">
    <source>
        <dbReference type="ARBA" id="ARBA00010088"/>
    </source>
</evidence>
<dbReference type="Proteomes" id="UP001501455">
    <property type="component" value="Unassembled WGS sequence"/>
</dbReference>
<keyword evidence="3 6" id="KW-0378">Hydrolase</keyword>
<feature type="domain" description="AB hydrolase-1" evidence="5">
    <location>
        <begin position="95"/>
        <end position="464"/>
    </location>
</feature>
<dbReference type="PANTHER" id="PTHR43248:SF29">
    <property type="entry name" value="TRIPEPTIDYL AMINOPEPTIDASE"/>
    <property type="match status" value="1"/>
</dbReference>
<feature type="chain" id="PRO_5047043421" evidence="4">
    <location>
        <begin position="22"/>
        <end position="532"/>
    </location>
</feature>
<evidence type="ECO:0000256" key="3">
    <source>
        <dbReference type="ARBA" id="ARBA00022801"/>
    </source>
</evidence>
<reference evidence="7" key="1">
    <citation type="journal article" date="2019" name="Int. J. Syst. Evol. Microbiol.">
        <title>The Global Catalogue of Microorganisms (GCM) 10K type strain sequencing project: providing services to taxonomists for standard genome sequencing and annotation.</title>
        <authorList>
            <consortium name="The Broad Institute Genomics Platform"/>
            <consortium name="The Broad Institute Genome Sequencing Center for Infectious Disease"/>
            <person name="Wu L."/>
            <person name="Ma J."/>
        </authorList>
    </citation>
    <scope>NUCLEOTIDE SEQUENCE [LARGE SCALE GENOMIC DNA]</scope>
    <source>
        <strain evidence="7">JCM 4816</strain>
    </source>
</reference>
<evidence type="ECO:0000256" key="2">
    <source>
        <dbReference type="ARBA" id="ARBA00022729"/>
    </source>
</evidence>
<evidence type="ECO:0000313" key="7">
    <source>
        <dbReference type="Proteomes" id="UP001501455"/>
    </source>
</evidence>
<dbReference type="Pfam" id="PF00561">
    <property type="entry name" value="Abhydrolase_1"/>
    <property type="match status" value="1"/>
</dbReference>
<dbReference type="InterPro" id="IPR000073">
    <property type="entry name" value="AB_hydrolase_1"/>
</dbReference>
<keyword evidence="2 4" id="KW-0732">Signal</keyword>
<dbReference type="SUPFAM" id="SSF53474">
    <property type="entry name" value="alpha/beta-Hydrolases"/>
    <property type="match status" value="1"/>
</dbReference>
<dbReference type="RefSeq" id="WP_345584669.1">
    <property type="nucleotide sequence ID" value="NZ_BAAAXF010000078.1"/>
</dbReference>
<evidence type="ECO:0000256" key="4">
    <source>
        <dbReference type="SAM" id="SignalP"/>
    </source>
</evidence>
<sequence>MRKRAAVVCGAAVVMAAGLTAVPAGTGAPRAAAAPHAADAPRAAEPAWRKCATEDYPTLQCASVEVPLDHADPGGRRITLALSRVPHTARKHQGPLLVNPGGPGGSGLTLAGFVAASLPAEVAAQYDVIGFDPRGTGASRPALDCAPAHFAPVRPDPVPATPAVERANLARAKSFAESCGRKHADLLPHLDTTSAARDLDVIRRALGAERINYFGYSYGTYLGAVYAKLFPERVRRLVLDSVVDPTEVWYDANLTQDRAFNDRHRAFLAWVARHDARYRLGADPEEVEAEWYAMRAALKEKPAGGRVGAAELEDTYVPGGYYNGYWPYLAEAFAAYVNDRNAEPLVGAYENFGAAGSSGDNGYSVYAAVECRDAPWPRDWEQWRKDNWEAYERAPFMTWNNVWYNAPCAFWPTGSLRPVRVVNDDLPPALLFQATHDAATPYRGAVTVHHLLAGSRLVVEQGGGNHGVTLSGNDCLDRHLAAYLKDGTVPGGGHGEADARCAALPDPEPLTSKAVPATARGATLHGLLGFRG</sequence>
<evidence type="ECO:0000313" key="6">
    <source>
        <dbReference type="EMBL" id="GAA3503726.1"/>
    </source>
</evidence>
<name>A0ABP6UBZ6_9ACTN</name>
<dbReference type="EMBL" id="BAAAXF010000078">
    <property type="protein sequence ID" value="GAA3503726.1"/>
    <property type="molecule type" value="Genomic_DNA"/>
</dbReference>
<dbReference type="InterPro" id="IPR029058">
    <property type="entry name" value="AB_hydrolase_fold"/>
</dbReference>
<gene>
    <name evidence="6" type="ORF">GCM10019016_108380</name>
</gene>
<accession>A0ABP6UBZ6</accession>
<dbReference type="GO" id="GO:0016787">
    <property type="term" value="F:hydrolase activity"/>
    <property type="evidence" value="ECO:0007669"/>
    <property type="project" value="UniProtKB-KW"/>
</dbReference>
<comment type="similarity">
    <text evidence="1">Belongs to the peptidase S33 family.</text>
</comment>
<dbReference type="InterPro" id="IPR051601">
    <property type="entry name" value="Serine_prot/Carboxylest_S33"/>
</dbReference>
<dbReference type="Gene3D" id="3.40.50.1820">
    <property type="entry name" value="alpha/beta hydrolase"/>
    <property type="match status" value="2"/>
</dbReference>
<protein>
    <submittedName>
        <fullName evidence="6">Alpha/beta hydrolase</fullName>
    </submittedName>
</protein>
<keyword evidence="7" id="KW-1185">Reference proteome</keyword>